<keyword evidence="2" id="KW-0808">Transferase</keyword>
<feature type="region of interest" description="Disordered" evidence="1">
    <location>
        <begin position="1"/>
        <end position="30"/>
    </location>
</feature>
<comment type="caution">
    <text evidence="2">The sequence shown here is derived from an EMBL/GenBank/DDBJ whole genome shotgun (WGS) entry which is preliminary data.</text>
</comment>
<keyword evidence="2" id="KW-0418">Kinase</keyword>
<dbReference type="EMBL" id="JANAVB010021600">
    <property type="protein sequence ID" value="KAJ6825529.1"/>
    <property type="molecule type" value="Genomic_DNA"/>
</dbReference>
<dbReference type="Proteomes" id="UP001140949">
    <property type="component" value="Unassembled WGS sequence"/>
</dbReference>
<gene>
    <name evidence="2" type="ORF">M6B38_376600</name>
</gene>
<sequence length="30" mass="3296">MRSPLAPTKLPPAGARAPPWRSVRARVPRC</sequence>
<keyword evidence="3" id="KW-1185">Reference proteome</keyword>
<organism evidence="2 3">
    <name type="scientific">Iris pallida</name>
    <name type="common">Sweet iris</name>
    <dbReference type="NCBI Taxonomy" id="29817"/>
    <lineage>
        <taxon>Eukaryota</taxon>
        <taxon>Viridiplantae</taxon>
        <taxon>Streptophyta</taxon>
        <taxon>Embryophyta</taxon>
        <taxon>Tracheophyta</taxon>
        <taxon>Spermatophyta</taxon>
        <taxon>Magnoliopsida</taxon>
        <taxon>Liliopsida</taxon>
        <taxon>Asparagales</taxon>
        <taxon>Iridaceae</taxon>
        <taxon>Iridoideae</taxon>
        <taxon>Irideae</taxon>
        <taxon>Iris</taxon>
    </lineage>
</organism>
<reference evidence="2" key="2">
    <citation type="submission" date="2023-04" db="EMBL/GenBank/DDBJ databases">
        <authorList>
            <person name="Bruccoleri R.E."/>
            <person name="Oakeley E.J."/>
            <person name="Faust A.-M."/>
            <person name="Dessus-Babus S."/>
            <person name="Altorfer M."/>
            <person name="Burckhardt D."/>
            <person name="Oertli M."/>
            <person name="Naumann U."/>
            <person name="Petersen F."/>
            <person name="Wong J."/>
        </authorList>
    </citation>
    <scope>NUCLEOTIDE SEQUENCE</scope>
    <source>
        <strain evidence="2">GSM-AAB239-AS_SAM_17_03QT</strain>
        <tissue evidence="2">Leaf</tissue>
    </source>
</reference>
<proteinExistence type="predicted"/>
<dbReference type="GO" id="GO:0016301">
    <property type="term" value="F:kinase activity"/>
    <property type="evidence" value="ECO:0007669"/>
    <property type="project" value="UniProtKB-KW"/>
</dbReference>
<protein>
    <submittedName>
        <fullName evidence="2">Proline-rich receptor-like protein kinase PERK3</fullName>
    </submittedName>
</protein>
<evidence type="ECO:0000256" key="1">
    <source>
        <dbReference type="SAM" id="MobiDB-lite"/>
    </source>
</evidence>
<reference evidence="2" key="1">
    <citation type="journal article" date="2023" name="GigaByte">
        <title>Genome assembly of the bearded iris, Iris pallida Lam.</title>
        <authorList>
            <person name="Bruccoleri R.E."/>
            <person name="Oakeley E.J."/>
            <person name="Faust A.M.E."/>
            <person name="Altorfer M."/>
            <person name="Dessus-Babus S."/>
            <person name="Burckhardt D."/>
            <person name="Oertli M."/>
            <person name="Naumann U."/>
            <person name="Petersen F."/>
            <person name="Wong J."/>
        </authorList>
    </citation>
    <scope>NUCLEOTIDE SEQUENCE</scope>
    <source>
        <strain evidence="2">GSM-AAB239-AS_SAM_17_03QT</strain>
    </source>
</reference>
<evidence type="ECO:0000313" key="2">
    <source>
        <dbReference type="EMBL" id="KAJ6825529.1"/>
    </source>
</evidence>
<accession>A0AAX6GA42</accession>
<keyword evidence="2" id="KW-0675">Receptor</keyword>
<evidence type="ECO:0000313" key="3">
    <source>
        <dbReference type="Proteomes" id="UP001140949"/>
    </source>
</evidence>
<name>A0AAX6GA42_IRIPA</name>
<dbReference type="AlphaFoldDB" id="A0AAX6GA42"/>